<dbReference type="FunFam" id="3.10.50.40:FF:000006">
    <property type="entry name" value="Peptidyl-prolyl cis-trans isomerase"/>
    <property type="match status" value="1"/>
</dbReference>
<dbReference type="Gene3D" id="3.40.30.10">
    <property type="entry name" value="Glutaredoxin"/>
    <property type="match status" value="1"/>
</dbReference>
<dbReference type="SUPFAM" id="SSF54534">
    <property type="entry name" value="FKBP-like"/>
    <property type="match status" value="1"/>
</dbReference>
<evidence type="ECO:0000256" key="1">
    <source>
        <dbReference type="ARBA" id="ARBA00000971"/>
    </source>
</evidence>
<dbReference type="GO" id="GO:0003755">
    <property type="term" value="F:peptidyl-prolyl cis-trans isomerase activity"/>
    <property type="evidence" value="ECO:0007669"/>
    <property type="project" value="UniProtKB-KW"/>
</dbReference>
<dbReference type="InterPro" id="IPR011990">
    <property type="entry name" value="TPR-like_helical_dom_sf"/>
</dbReference>
<evidence type="ECO:0000256" key="6">
    <source>
        <dbReference type="PROSITE-ProRule" id="PRU00277"/>
    </source>
</evidence>
<dbReference type="InterPro" id="IPR019734">
    <property type="entry name" value="TPR_rpt"/>
</dbReference>
<keyword evidence="12" id="KW-1185">Reference proteome</keyword>
<evidence type="ECO:0000256" key="8">
    <source>
        <dbReference type="SAM" id="SignalP"/>
    </source>
</evidence>
<keyword evidence="8" id="KW-0732">Signal</keyword>
<dbReference type="GO" id="GO:0016491">
    <property type="term" value="F:oxidoreductase activity"/>
    <property type="evidence" value="ECO:0007669"/>
    <property type="project" value="InterPro"/>
</dbReference>
<dbReference type="Gene3D" id="1.25.40.10">
    <property type="entry name" value="Tetratricopeptide repeat domain"/>
    <property type="match status" value="1"/>
</dbReference>
<dbReference type="EMBL" id="CP119075">
    <property type="protein sequence ID" value="WED65402.1"/>
    <property type="molecule type" value="Genomic_DNA"/>
</dbReference>
<feature type="domain" description="Thioredoxin" evidence="10">
    <location>
        <begin position="353"/>
        <end position="500"/>
    </location>
</feature>
<feature type="chain" id="PRO_5042039629" description="peptidylprolyl isomerase" evidence="8">
    <location>
        <begin position="22"/>
        <end position="500"/>
    </location>
</feature>
<evidence type="ECO:0000256" key="4">
    <source>
        <dbReference type="ARBA" id="ARBA00023110"/>
    </source>
</evidence>
<dbReference type="InterPro" id="IPR046357">
    <property type="entry name" value="PPIase_dom_sf"/>
</dbReference>
<dbReference type="Gene3D" id="3.10.50.40">
    <property type="match status" value="1"/>
</dbReference>
<keyword evidence="4 6" id="KW-0697">Rotamase</keyword>
<dbReference type="Proteomes" id="UP001218638">
    <property type="component" value="Chromosome"/>
</dbReference>
<evidence type="ECO:0000259" key="9">
    <source>
        <dbReference type="PROSITE" id="PS50059"/>
    </source>
</evidence>
<organism evidence="11 12">
    <name type="scientific">Synoicihabitans lomoniglobus</name>
    <dbReference type="NCBI Taxonomy" id="2909285"/>
    <lineage>
        <taxon>Bacteria</taxon>
        <taxon>Pseudomonadati</taxon>
        <taxon>Verrucomicrobiota</taxon>
        <taxon>Opitutia</taxon>
        <taxon>Opitutales</taxon>
        <taxon>Opitutaceae</taxon>
        <taxon>Synoicihabitans</taxon>
    </lineage>
</organism>
<comment type="similarity">
    <text evidence="2">Belongs to the FKBP-type PPIase family.</text>
</comment>
<dbReference type="InterPro" id="IPR013766">
    <property type="entry name" value="Thioredoxin_domain"/>
</dbReference>
<evidence type="ECO:0000256" key="2">
    <source>
        <dbReference type="ARBA" id="ARBA00006577"/>
    </source>
</evidence>
<dbReference type="SMART" id="SM00028">
    <property type="entry name" value="TPR"/>
    <property type="match status" value="1"/>
</dbReference>
<evidence type="ECO:0000256" key="5">
    <source>
        <dbReference type="ARBA" id="ARBA00023235"/>
    </source>
</evidence>
<dbReference type="EC" id="5.2.1.8" evidence="3 6"/>
<dbReference type="PROSITE" id="PS51257">
    <property type="entry name" value="PROKAR_LIPOPROTEIN"/>
    <property type="match status" value="1"/>
</dbReference>
<proteinExistence type="inferred from homology"/>
<dbReference type="SUPFAM" id="SSF48452">
    <property type="entry name" value="TPR-like"/>
    <property type="match status" value="1"/>
</dbReference>
<feature type="signal peptide" evidence="8">
    <location>
        <begin position="1"/>
        <end position="21"/>
    </location>
</feature>
<evidence type="ECO:0000256" key="7">
    <source>
        <dbReference type="PROSITE-ProRule" id="PRU00339"/>
    </source>
</evidence>
<dbReference type="PANTHER" id="PTHR43811">
    <property type="entry name" value="FKBP-TYPE PEPTIDYL-PROLYL CIS-TRANS ISOMERASE FKPA"/>
    <property type="match status" value="1"/>
</dbReference>
<dbReference type="InterPro" id="IPR036249">
    <property type="entry name" value="Thioredoxin-like_sf"/>
</dbReference>
<name>A0AAF0CIH2_9BACT</name>
<keyword evidence="7" id="KW-0802">TPR repeat</keyword>
<evidence type="ECO:0000313" key="11">
    <source>
        <dbReference type="EMBL" id="WED65402.1"/>
    </source>
</evidence>
<dbReference type="AlphaFoldDB" id="A0AAF0CIH2"/>
<dbReference type="Pfam" id="PF00254">
    <property type="entry name" value="FKBP_C"/>
    <property type="match status" value="1"/>
</dbReference>
<dbReference type="RefSeq" id="WP_330929350.1">
    <property type="nucleotide sequence ID" value="NZ_CP119075.1"/>
</dbReference>
<evidence type="ECO:0000259" key="10">
    <source>
        <dbReference type="PROSITE" id="PS51352"/>
    </source>
</evidence>
<dbReference type="PROSITE" id="PS50059">
    <property type="entry name" value="FKBP_PPIASE"/>
    <property type="match status" value="1"/>
</dbReference>
<gene>
    <name evidence="11" type="ORF">PXH66_00880</name>
</gene>
<protein>
    <recommendedName>
        <fullName evidence="3 6">peptidylprolyl isomerase</fullName>
        <ecNumber evidence="3 6">5.2.1.8</ecNumber>
    </recommendedName>
</protein>
<feature type="domain" description="PPIase FKBP-type" evidence="9">
    <location>
        <begin position="47"/>
        <end position="134"/>
    </location>
</feature>
<dbReference type="GO" id="GO:0006950">
    <property type="term" value="P:response to stress"/>
    <property type="evidence" value="ECO:0007669"/>
    <property type="project" value="UniProtKB-ARBA"/>
</dbReference>
<comment type="catalytic activity">
    <reaction evidence="1 6">
        <text>[protein]-peptidylproline (omega=180) = [protein]-peptidylproline (omega=0)</text>
        <dbReference type="Rhea" id="RHEA:16237"/>
        <dbReference type="Rhea" id="RHEA-COMP:10747"/>
        <dbReference type="Rhea" id="RHEA-COMP:10748"/>
        <dbReference type="ChEBI" id="CHEBI:83833"/>
        <dbReference type="ChEBI" id="CHEBI:83834"/>
        <dbReference type="EC" id="5.2.1.8"/>
    </reaction>
</comment>
<dbReference type="PROSITE" id="PS50293">
    <property type="entry name" value="TPR_REGION"/>
    <property type="match status" value="1"/>
</dbReference>
<dbReference type="CDD" id="cd02966">
    <property type="entry name" value="TlpA_like_family"/>
    <property type="match status" value="1"/>
</dbReference>
<keyword evidence="5 6" id="KW-0413">Isomerase</keyword>
<reference evidence="11" key="1">
    <citation type="submission" date="2023-03" db="EMBL/GenBank/DDBJ databases">
        <title>Lomoglobus Profundus gen. nov., sp. nov., a novel member of the phylum Verrucomicrobia, isolated from deep-marine sediment of South China Sea.</title>
        <authorList>
            <person name="Ahmad T."/>
            <person name="Ishaq S.E."/>
            <person name="Wang F."/>
        </authorList>
    </citation>
    <scope>NUCLEOTIDE SEQUENCE</scope>
    <source>
        <strain evidence="11">LMO-M01</strain>
    </source>
</reference>
<evidence type="ECO:0000256" key="3">
    <source>
        <dbReference type="ARBA" id="ARBA00013194"/>
    </source>
</evidence>
<dbReference type="InterPro" id="IPR013740">
    <property type="entry name" value="Redoxin"/>
</dbReference>
<dbReference type="KEGG" id="slom:PXH66_00880"/>
<dbReference type="InterPro" id="IPR001179">
    <property type="entry name" value="PPIase_FKBP_dom"/>
</dbReference>
<dbReference type="PANTHER" id="PTHR43811:SF19">
    <property type="entry name" value="39 KDA FK506-BINDING NUCLEAR PROTEIN"/>
    <property type="match status" value="1"/>
</dbReference>
<accession>A0AAF0CIH2</accession>
<dbReference type="SUPFAM" id="SSF52833">
    <property type="entry name" value="Thioredoxin-like"/>
    <property type="match status" value="1"/>
</dbReference>
<feature type="repeat" description="TPR" evidence="7">
    <location>
        <begin position="207"/>
        <end position="240"/>
    </location>
</feature>
<sequence length="500" mass="54084">MKSIIACVVAALLIGCSRTEAPPLITTESGLTIEVTRRGDGPLPQEGQVVIAHYTGTLADGTVFDTSRDGGQPFAFTLGQRQVIKGWDEGFRLLHVGDQATLTIPPELAYGDQDRAKIPAHSTLRFEVELIALKTHALADLLRAAFESGGVDAMQAKYAELAAIDFGDAHVSEGQLNGLGYRLLFTNETAAARAVFEWNVAQFPESANVYDSLGEACVKAGDREAALANYRKSLELDPTNSNAETFIAALTAAGDGADGLALMQEKMAIESELMTVFSLQAEGEVVDLGALGGKIAAFLTKPADDAAGYALVRNYSYLVESVDLDQAVALWRSYLNSPNAAVREFATNKMRFASELEAPLELSFTAIDGREVDLAAMRGKVVLVDFWATWCGPCIEELPNVKRVYAAYHDQGFEIVGISLDRPGDLQKLTDFVAREQMTWPQQFEGKKHNEGGNAMAERFAVTGIPAMLLVDRDGMIISTNARGEKLETEVRRLLGLTPL</sequence>
<dbReference type="PROSITE" id="PS51352">
    <property type="entry name" value="THIOREDOXIN_2"/>
    <property type="match status" value="1"/>
</dbReference>
<dbReference type="PROSITE" id="PS50005">
    <property type="entry name" value="TPR"/>
    <property type="match status" value="1"/>
</dbReference>
<dbReference type="Pfam" id="PF08534">
    <property type="entry name" value="Redoxin"/>
    <property type="match status" value="1"/>
</dbReference>
<evidence type="ECO:0000313" key="12">
    <source>
        <dbReference type="Proteomes" id="UP001218638"/>
    </source>
</evidence>